<keyword evidence="8" id="KW-0234">DNA repair</keyword>
<reference evidence="14" key="1">
    <citation type="submission" date="2023-01" db="EMBL/GenBank/DDBJ databases">
        <title>Key to firefly adult light organ development and bioluminescence: homeobox transcription factors regulate luciferase expression and transportation to peroxisome.</title>
        <authorList>
            <person name="Fu X."/>
        </authorList>
    </citation>
    <scope>NUCLEOTIDE SEQUENCE [LARGE SCALE GENOMIC DNA]</scope>
</reference>
<sequence>MSQDEELFENKDLKPMLEFETQIFLDVLHQDGLVVAAKGLNLDLVITNVLKVYADPGNLVFVLNSFEHDERYFKEKLNNEFVHSITFETSIKDREAMYLMGGIQFITTRILVVDFLKNRVPTENVTGIIVLRGHTVLESCQEAFALRLYRQKNKTGFVKAFSNSVQSFTIGFGHVERIMRALFVKELYIWPRFHSTVIQSLRDREPQVIELQIPISSTMEKIQTCILDLMNLTVKELKRINKTVELQEITVENCLTKQFHKILQSQLDCIWHQLSSKSKQLVADLKTLRHLILTLMYADPITFYMLVCSYRRSEYAQTCTWILFEPAELLFTYAASLVFTGDKELNPEFCPKWNSLNEILKVEIPTEIKKSSNIENKVLILCQDNRTCHQLNHFLTHGPRHYLFLMALKHGVPFKSINNNFKNLQQLPEFTNVSTQKKPPTNVYGKPKKAKIETENNDTEAKEEDRDEENFKNSYCLSMSQTDDDESGEKFNCTFEPFVEFENMSLTQLCETTRTNPNPTIVIQTFRKADGSLELQNTLEERQPNFVIMYHSNMSAIRNIELYEARRDTKTPLKVYFLIHNETVEEQSYLTSLRREKEAFEYLIDTKSTMVIPEDQDGKTDNCVMLQREIVEAQTSTRQGGETVATKQIVIVDMREFRSELPALIHRRGIEIEPLTISIGDYILTPDICVERKSISDLIGSLNSGRLYQQCTQMSRYYKKPMLLIEFDQNKHFSWQNQYMISSDDDSFDFQKKLLLLTLHFPKLKIVWSASPYASAQLFEELKADKPQPNIQSVAALGNDQDLDLIETKYNVGIYDFVYKLPGIGAKNIDRFLKKCGSLDNVIKMSEEELNAVLENSKDAHELYTILHEQHTAKNQSGTFKGKGKTREKFKHVKK</sequence>
<organism evidence="13 14">
    <name type="scientific">Aquatica leii</name>
    <dbReference type="NCBI Taxonomy" id="1421715"/>
    <lineage>
        <taxon>Eukaryota</taxon>
        <taxon>Metazoa</taxon>
        <taxon>Ecdysozoa</taxon>
        <taxon>Arthropoda</taxon>
        <taxon>Hexapoda</taxon>
        <taxon>Insecta</taxon>
        <taxon>Pterygota</taxon>
        <taxon>Neoptera</taxon>
        <taxon>Endopterygota</taxon>
        <taxon>Coleoptera</taxon>
        <taxon>Polyphaga</taxon>
        <taxon>Elateriformia</taxon>
        <taxon>Elateroidea</taxon>
        <taxon>Lampyridae</taxon>
        <taxon>Luciolinae</taxon>
        <taxon>Aquatica</taxon>
    </lineage>
</organism>
<comment type="similarity">
    <text evidence="2">Belongs to the XPF family.</text>
</comment>
<dbReference type="SMART" id="SM00891">
    <property type="entry name" value="ERCC4"/>
    <property type="match status" value="1"/>
</dbReference>
<evidence type="ECO:0000256" key="3">
    <source>
        <dbReference type="ARBA" id="ARBA00022722"/>
    </source>
</evidence>
<proteinExistence type="inferred from homology"/>
<feature type="region of interest" description="Disordered" evidence="11">
    <location>
        <begin position="433"/>
        <end position="469"/>
    </location>
</feature>
<protein>
    <recommendedName>
        <fullName evidence="10">DNA repair endonuclease XPF</fullName>
    </recommendedName>
</protein>
<dbReference type="EMBL" id="JARPUR010000003">
    <property type="protein sequence ID" value="KAK4880325.1"/>
    <property type="molecule type" value="Genomic_DNA"/>
</dbReference>
<dbReference type="Proteomes" id="UP001353858">
    <property type="component" value="Unassembled WGS sequence"/>
</dbReference>
<evidence type="ECO:0000256" key="8">
    <source>
        <dbReference type="ARBA" id="ARBA00023204"/>
    </source>
</evidence>
<accession>A0AAN7Q562</accession>
<dbReference type="AlphaFoldDB" id="A0AAN7Q562"/>
<keyword evidence="6" id="KW-0378">Hydrolase</keyword>
<keyword evidence="7" id="KW-0238">DNA-binding</keyword>
<evidence type="ECO:0000256" key="7">
    <source>
        <dbReference type="ARBA" id="ARBA00023125"/>
    </source>
</evidence>
<dbReference type="InterPro" id="IPR006167">
    <property type="entry name" value="XPF"/>
</dbReference>
<evidence type="ECO:0000256" key="1">
    <source>
        <dbReference type="ARBA" id="ARBA00004123"/>
    </source>
</evidence>
<keyword evidence="5" id="KW-0227">DNA damage</keyword>
<evidence type="ECO:0000256" key="5">
    <source>
        <dbReference type="ARBA" id="ARBA00022763"/>
    </source>
</evidence>
<dbReference type="NCBIfam" id="TIGR00596">
    <property type="entry name" value="rad1"/>
    <property type="match status" value="1"/>
</dbReference>
<feature type="compositionally biased region" description="Basic and acidic residues" evidence="11">
    <location>
        <begin position="450"/>
        <end position="464"/>
    </location>
</feature>
<comment type="subcellular location">
    <subcellularLocation>
        <location evidence="1">Nucleus</location>
    </subcellularLocation>
</comment>
<feature type="compositionally biased region" description="Basic residues" evidence="11">
    <location>
        <begin position="882"/>
        <end position="895"/>
    </location>
</feature>
<evidence type="ECO:0000256" key="4">
    <source>
        <dbReference type="ARBA" id="ARBA00022759"/>
    </source>
</evidence>
<dbReference type="InterPro" id="IPR047520">
    <property type="entry name" value="XPF_nuclease"/>
</dbReference>
<evidence type="ECO:0000259" key="12">
    <source>
        <dbReference type="SMART" id="SM00891"/>
    </source>
</evidence>
<evidence type="ECO:0000313" key="14">
    <source>
        <dbReference type="Proteomes" id="UP001353858"/>
    </source>
</evidence>
<dbReference type="Gene3D" id="3.40.50.10130">
    <property type="match status" value="1"/>
</dbReference>
<evidence type="ECO:0000256" key="10">
    <source>
        <dbReference type="ARBA" id="ARBA00072370"/>
    </source>
</evidence>
<dbReference type="CDD" id="cd20078">
    <property type="entry name" value="XPF_nuclease_XPF_euk"/>
    <property type="match status" value="1"/>
</dbReference>
<comment type="caution">
    <text evidence="13">The sequence shown here is derived from an EMBL/GenBank/DDBJ whole genome shotgun (WGS) entry which is preliminary data.</text>
</comment>
<evidence type="ECO:0000256" key="6">
    <source>
        <dbReference type="ARBA" id="ARBA00022801"/>
    </source>
</evidence>
<dbReference type="GO" id="GO:0003684">
    <property type="term" value="F:damaged DNA binding"/>
    <property type="evidence" value="ECO:0007669"/>
    <property type="project" value="TreeGrafter"/>
</dbReference>
<dbReference type="PANTHER" id="PTHR10150">
    <property type="entry name" value="DNA REPAIR ENDONUCLEASE XPF"/>
    <property type="match status" value="1"/>
</dbReference>
<dbReference type="InterPro" id="IPR010994">
    <property type="entry name" value="RuvA_2-like"/>
</dbReference>
<keyword evidence="9" id="KW-0539">Nucleus</keyword>
<dbReference type="Gene3D" id="1.10.150.20">
    <property type="entry name" value="5' to 3' exonuclease, C-terminal subdomain"/>
    <property type="match status" value="1"/>
</dbReference>
<feature type="domain" description="ERCC4" evidence="12">
    <location>
        <begin position="649"/>
        <end position="729"/>
    </location>
</feature>
<dbReference type="GO" id="GO:0000724">
    <property type="term" value="P:double-strand break repair via homologous recombination"/>
    <property type="evidence" value="ECO:0007669"/>
    <property type="project" value="TreeGrafter"/>
</dbReference>
<keyword evidence="14" id="KW-1185">Reference proteome</keyword>
<dbReference type="GO" id="GO:0000110">
    <property type="term" value="C:nucleotide-excision repair factor 1 complex"/>
    <property type="evidence" value="ECO:0007669"/>
    <property type="project" value="TreeGrafter"/>
</dbReference>
<dbReference type="InterPro" id="IPR011335">
    <property type="entry name" value="Restrct_endonuc-II-like"/>
</dbReference>
<dbReference type="PANTHER" id="PTHR10150:SF0">
    <property type="entry name" value="DNA REPAIR ENDONUCLEASE XPF"/>
    <property type="match status" value="1"/>
</dbReference>
<dbReference type="Pfam" id="PF02732">
    <property type="entry name" value="ERCC4"/>
    <property type="match status" value="1"/>
</dbReference>
<evidence type="ECO:0000256" key="9">
    <source>
        <dbReference type="ARBA" id="ARBA00023242"/>
    </source>
</evidence>
<dbReference type="SUPFAM" id="SSF52980">
    <property type="entry name" value="Restriction endonuclease-like"/>
    <property type="match status" value="1"/>
</dbReference>
<keyword evidence="4" id="KW-0255">Endonuclease</keyword>
<dbReference type="SUPFAM" id="SSF47781">
    <property type="entry name" value="RuvA domain 2-like"/>
    <property type="match status" value="1"/>
</dbReference>
<feature type="region of interest" description="Disordered" evidence="11">
    <location>
        <begin position="874"/>
        <end position="895"/>
    </location>
</feature>
<dbReference type="GO" id="GO:0000014">
    <property type="term" value="F:single-stranded DNA endodeoxyribonuclease activity"/>
    <property type="evidence" value="ECO:0007669"/>
    <property type="project" value="TreeGrafter"/>
</dbReference>
<dbReference type="InterPro" id="IPR006166">
    <property type="entry name" value="ERCC4_domain"/>
</dbReference>
<keyword evidence="3" id="KW-0540">Nuclease</keyword>
<evidence type="ECO:0000256" key="11">
    <source>
        <dbReference type="SAM" id="MobiDB-lite"/>
    </source>
</evidence>
<gene>
    <name evidence="13" type="ORF">RN001_008471</name>
</gene>
<dbReference type="GO" id="GO:1901255">
    <property type="term" value="P:nucleotide-excision repair involved in interstrand cross-link repair"/>
    <property type="evidence" value="ECO:0007669"/>
    <property type="project" value="TreeGrafter"/>
</dbReference>
<dbReference type="GO" id="GO:0003697">
    <property type="term" value="F:single-stranded DNA binding"/>
    <property type="evidence" value="ECO:0007669"/>
    <property type="project" value="InterPro"/>
</dbReference>
<dbReference type="GO" id="GO:0000712">
    <property type="term" value="P:resolution of meiotic recombination intermediates"/>
    <property type="evidence" value="ECO:0007669"/>
    <property type="project" value="TreeGrafter"/>
</dbReference>
<evidence type="ECO:0000256" key="2">
    <source>
        <dbReference type="ARBA" id="ARBA00010015"/>
    </source>
</evidence>
<dbReference type="FunFam" id="3.40.50.10130:FF:000002">
    <property type="entry name" value="DNA repair endonuclease XPF"/>
    <property type="match status" value="1"/>
</dbReference>
<name>A0AAN7Q562_9COLE</name>
<evidence type="ECO:0000313" key="13">
    <source>
        <dbReference type="EMBL" id="KAK4880325.1"/>
    </source>
</evidence>